<evidence type="ECO:0000256" key="4">
    <source>
        <dbReference type="ARBA" id="ARBA00022807"/>
    </source>
</evidence>
<dbReference type="SUPFAM" id="SSF54001">
    <property type="entry name" value="Cysteine proteinases"/>
    <property type="match status" value="1"/>
</dbReference>
<evidence type="ECO:0000256" key="1">
    <source>
        <dbReference type="ARBA" id="ARBA00007074"/>
    </source>
</evidence>
<dbReference type="Pfam" id="PF00877">
    <property type="entry name" value="NLPC_P60"/>
    <property type="match status" value="1"/>
</dbReference>
<evidence type="ECO:0000313" key="6">
    <source>
        <dbReference type="EMBL" id="GAA2732666.1"/>
    </source>
</evidence>
<dbReference type="PANTHER" id="PTHR47053:SF1">
    <property type="entry name" value="MUREIN DD-ENDOPEPTIDASE MEPH-RELATED"/>
    <property type="match status" value="1"/>
</dbReference>
<keyword evidence="4" id="KW-0788">Thiol protease</keyword>
<accession>A0ABN3UGZ9</accession>
<dbReference type="InterPro" id="IPR038765">
    <property type="entry name" value="Papain-like_cys_pep_sf"/>
</dbReference>
<comment type="similarity">
    <text evidence="1">Belongs to the peptidase C40 family.</text>
</comment>
<keyword evidence="3" id="KW-0378">Hydrolase</keyword>
<organism evidence="6 7">
    <name type="scientific">Actinocorallia aurantiaca</name>
    <dbReference type="NCBI Taxonomy" id="46204"/>
    <lineage>
        <taxon>Bacteria</taxon>
        <taxon>Bacillati</taxon>
        <taxon>Actinomycetota</taxon>
        <taxon>Actinomycetes</taxon>
        <taxon>Streptosporangiales</taxon>
        <taxon>Thermomonosporaceae</taxon>
        <taxon>Actinocorallia</taxon>
    </lineage>
</organism>
<dbReference type="InterPro" id="IPR000064">
    <property type="entry name" value="NLP_P60_dom"/>
</dbReference>
<dbReference type="PANTHER" id="PTHR47053">
    <property type="entry name" value="MUREIN DD-ENDOPEPTIDASE MEPH-RELATED"/>
    <property type="match status" value="1"/>
</dbReference>
<evidence type="ECO:0000256" key="3">
    <source>
        <dbReference type="ARBA" id="ARBA00022801"/>
    </source>
</evidence>
<name>A0ABN3UGZ9_9ACTN</name>
<reference evidence="6 7" key="1">
    <citation type="journal article" date="2019" name="Int. J. Syst. Evol. Microbiol.">
        <title>The Global Catalogue of Microorganisms (GCM) 10K type strain sequencing project: providing services to taxonomists for standard genome sequencing and annotation.</title>
        <authorList>
            <consortium name="The Broad Institute Genomics Platform"/>
            <consortium name="The Broad Institute Genome Sequencing Center for Infectious Disease"/>
            <person name="Wu L."/>
            <person name="Ma J."/>
        </authorList>
    </citation>
    <scope>NUCLEOTIDE SEQUENCE [LARGE SCALE GENOMIC DNA]</scope>
    <source>
        <strain evidence="6 7">JCM 8201</strain>
    </source>
</reference>
<dbReference type="EMBL" id="BAAATZ010000021">
    <property type="protein sequence ID" value="GAA2732666.1"/>
    <property type="molecule type" value="Genomic_DNA"/>
</dbReference>
<keyword evidence="7" id="KW-1185">Reference proteome</keyword>
<comment type="caution">
    <text evidence="6">The sequence shown here is derived from an EMBL/GenBank/DDBJ whole genome shotgun (WGS) entry which is preliminary data.</text>
</comment>
<protein>
    <recommendedName>
        <fullName evidence="5">NlpC/P60 domain-containing protein</fullName>
    </recommendedName>
</protein>
<proteinExistence type="inferred from homology"/>
<sequence>MAVPAPAEAAAVSATTVQKTKKVKKKKSWSHRQQVAQKALKWAKKKKGSPYVYGATGPNSFDCSGLAGYVYRKAGVKLPRTTGAIYSGVGNKVKWKDLAPGDLVFFYGGRSHMGIVSKVTGKKVYMIHAPRTGDHVRQVLLDKYRKQSFNGAVRPY</sequence>
<dbReference type="Proteomes" id="UP001501842">
    <property type="component" value="Unassembled WGS sequence"/>
</dbReference>
<evidence type="ECO:0000259" key="5">
    <source>
        <dbReference type="PROSITE" id="PS51935"/>
    </source>
</evidence>
<evidence type="ECO:0000256" key="2">
    <source>
        <dbReference type="ARBA" id="ARBA00022670"/>
    </source>
</evidence>
<keyword evidence="2" id="KW-0645">Protease</keyword>
<dbReference type="InterPro" id="IPR051202">
    <property type="entry name" value="Peptidase_C40"/>
</dbReference>
<evidence type="ECO:0000313" key="7">
    <source>
        <dbReference type="Proteomes" id="UP001501842"/>
    </source>
</evidence>
<dbReference type="Gene3D" id="3.90.1720.10">
    <property type="entry name" value="endopeptidase domain like (from Nostoc punctiforme)"/>
    <property type="match status" value="1"/>
</dbReference>
<feature type="domain" description="NlpC/P60" evidence="5">
    <location>
        <begin position="33"/>
        <end position="156"/>
    </location>
</feature>
<dbReference type="PROSITE" id="PS51935">
    <property type="entry name" value="NLPC_P60"/>
    <property type="match status" value="1"/>
</dbReference>
<gene>
    <name evidence="6" type="ORF">GCM10010439_50920</name>
</gene>